<evidence type="ECO:0000256" key="5">
    <source>
        <dbReference type="ARBA" id="ARBA00048772"/>
    </source>
</evidence>
<feature type="domain" description="Aspartate/ornithine carbamoyltransferase Asp/Orn-binding" evidence="7">
    <location>
        <begin position="155"/>
        <end position="328"/>
    </location>
</feature>
<protein>
    <recommendedName>
        <fullName evidence="3 6">Ornithine carbamoyltransferase</fullName>
        <shortName evidence="6">OTCase</shortName>
        <ecNumber evidence="3 6">2.1.3.3</ecNumber>
    </recommendedName>
</protein>
<dbReference type="GO" id="GO:0005737">
    <property type="term" value="C:cytoplasm"/>
    <property type="evidence" value="ECO:0007669"/>
    <property type="project" value="UniProtKB-SubCell"/>
</dbReference>
<evidence type="ECO:0000256" key="6">
    <source>
        <dbReference type="HAMAP-Rule" id="MF_01109"/>
    </source>
</evidence>
<dbReference type="PANTHER" id="PTHR45753:SF2">
    <property type="entry name" value="ORNITHINE CARBAMOYLTRANSFERASE"/>
    <property type="match status" value="1"/>
</dbReference>
<keyword evidence="10" id="KW-1185">Reference proteome</keyword>
<dbReference type="Gene3D" id="3.40.50.1370">
    <property type="entry name" value="Aspartate/ornithine carbamoyltransferase"/>
    <property type="match status" value="2"/>
</dbReference>
<dbReference type="PRINTS" id="PR00102">
    <property type="entry name" value="OTCASE"/>
</dbReference>
<dbReference type="Pfam" id="PF00185">
    <property type="entry name" value="OTCace"/>
    <property type="match status" value="1"/>
</dbReference>
<dbReference type="HAMAP" id="MF_01109">
    <property type="entry name" value="OTCase"/>
    <property type="match status" value="1"/>
</dbReference>
<evidence type="ECO:0000313" key="10">
    <source>
        <dbReference type="Proteomes" id="UP000032668"/>
    </source>
</evidence>
<feature type="binding site" evidence="6">
    <location>
        <position position="107"/>
    </location>
    <ligand>
        <name>carbamoyl phosphate</name>
        <dbReference type="ChEBI" id="CHEBI:58228"/>
    </ligand>
</feature>
<comment type="caution">
    <text evidence="6">Lacks conserved residue(s) required for the propagation of feature annotation.</text>
</comment>
<feature type="binding site" evidence="6">
    <location>
        <position position="318"/>
    </location>
    <ligand>
        <name>carbamoyl phosphate</name>
        <dbReference type="ChEBI" id="CHEBI:58228"/>
    </ligand>
</feature>
<comment type="catalytic activity">
    <reaction evidence="5 6">
        <text>carbamoyl phosphate + L-ornithine = L-citrulline + phosphate + H(+)</text>
        <dbReference type="Rhea" id="RHEA:19513"/>
        <dbReference type="ChEBI" id="CHEBI:15378"/>
        <dbReference type="ChEBI" id="CHEBI:43474"/>
        <dbReference type="ChEBI" id="CHEBI:46911"/>
        <dbReference type="ChEBI" id="CHEBI:57743"/>
        <dbReference type="ChEBI" id="CHEBI:58228"/>
        <dbReference type="EC" id="2.1.3.3"/>
    </reaction>
</comment>
<evidence type="ECO:0000259" key="8">
    <source>
        <dbReference type="Pfam" id="PF02729"/>
    </source>
</evidence>
<feature type="binding site" evidence="6">
    <location>
        <position position="167"/>
    </location>
    <ligand>
        <name>L-ornithine</name>
        <dbReference type="ChEBI" id="CHEBI:46911"/>
    </ligand>
</feature>
<evidence type="ECO:0000256" key="1">
    <source>
        <dbReference type="ARBA" id="ARBA00003822"/>
    </source>
</evidence>
<dbReference type="InterPro" id="IPR002292">
    <property type="entry name" value="Orn/put_carbamltrans"/>
</dbReference>
<dbReference type="GO" id="GO:0019240">
    <property type="term" value="P:citrulline biosynthetic process"/>
    <property type="evidence" value="ECO:0007669"/>
    <property type="project" value="TreeGrafter"/>
</dbReference>
<dbReference type="Proteomes" id="UP000032668">
    <property type="component" value="Unassembled WGS sequence"/>
</dbReference>
<reference evidence="9 10" key="1">
    <citation type="submission" date="2012-11" db="EMBL/GenBank/DDBJ databases">
        <title>Whole genome sequence of Acidocella aminolytica 101 = DSM 11237.</title>
        <authorList>
            <person name="Azuma Y."/>
            <person name="Higashiura N."/>
            <person name="Hirakawa H."/>
            <person name="Matsushita K."/>
        </authorList>
    </citation>
    <scope>NUCLEOTIDE SEQUENCE [LARGE SCALE GENOMIC DNA]</scope>
    <source>
        <strain evidence="10">101 / DSM 11237</strain>
    </source>
</reference>
<dbReference type="PROSITE" id="PS00097">
    <property type="entry name" value="CARBAMOYLTRANSFERASE"/>
    <property type="match status" value="1"/>
</dbReference>
<keyword evidence="4 6" id="KW-0808">Transferase</keyword>
<name>A0A0D6PLI1_9PROT</name>
<dbReference type="PRINTS" id="PR00100">
    <property type="entry name" value="AOTCASE"/>
</dbReference>
<dbReference type="NCBIfam" id="TIGR00658">
    <property type="entry name" value="orni_carb_tr"/>
    <property type="match status" value="1"/>
</dbReference>
<gene>
    <name evidence="9" type="ORF">Aam_106_027</name>
</gene>
<dbReference type="InterPro" id="IPR006131">
    <property type="entry name" value="Asp_carbamoyltransf_Asp/Orn-bd"/>
</dbReference>
<dbReference type="GO" id="GO:0042450">
    <property type="term" value="P:L-arginine biosynthetic process via ornithine"/>
    <property type="evidence" value="ECO:0007669"/>
    <property type="project" value="UniProtKB-UniRule"/>
</dbReference>
<feature type="binding site" evidence="6">
    <location>
        <begin position="134"/>
        <end position="137"/>
    </location>
    <ligand>
        <name>carbamoyl phosphate</name>
        <dbReference type="ChEBI" id="CHEBI:58228"/>
    </ligand>
</feature>
<comment type="subcellular location">
    <subcellularLocation>
        <location evidence="6">Cytoplasm</location>
    </subcellularLocation>
</comment>
<comment type="caution">
    <text evidence="9">The sequence shown here is derived from an EMBL/GenBank/DDBJ whole genome shotgun (WGS) entry which is preliminary data.</text>
</comment>
<feature type="binding site" evidence="6">
    <location>
        <begin position="273"/>
        <end position="274"/>
    </location>
    <ligand>
        <name>carbamoyl phosphate</name>
        <dbReference type="ChEBI" id="CHEBI:58228"/>
    </ligand>
</feature>
<organism evidence="9 10">
    <name type="scientific">Acidocella aminolytica 101 = DSM 11237</name>
    <dbReference type="NCBI Taxonomy" id="1120923"/>
    <lineage>
        <taxon>Bacteria</taxon>
        <taxon>Pseudomonadati</taxon>
        <taxon>Pseudomonadota</taxon>
        <taxon>Alphaproteobacteria</taxon>
        <taxon>Acetobacterales</taxon>
        <taxon>Acidocellaceae</taxon>
        <taxon>Acidocella</taxon>
    </lineage>
</organism>
<dbReference type="FunFam" id="3.40.50.1370:FF:000008">
    <property type="entry name" value="Ornithine carbamoyltransferase"/>
    <property type="match status" value="1"/>
</dbReference>
<comment type="similarity">
    <text evidence="2 6">Belongs to the aspartate/ornithine carbamoyltransferase superfamily. OTCase family.</text>
</comment>
<dbReference type="EC" id="2.1.3.3" evidence="3 6"/>
<dbReference type="AlphaFoldDB" id="A0A0D6PLI1"/>
<sequence length="331" mass="36201">MSHLRGRSVLSLENFSQSEILDLLKLGAELKAAKRGGFEVARLTGKTIALIFEKDSTRTRSGFEVAAYDQGAHVTYMGPSGSHIGHKESVKDTARVLGRMFDAIEFRGFAQEDAETLAQYSGVPVYNGLTDDAHPTQVLADFMTMPEFCNKPLPDISFAFMGDGGNNMALSLAMGAAKLGMKMCVGAPEVLWPAQEVINRIKTVAAESGGQISFESDPQRAVKGADFLYTDVWLSMGEDEQLWGERIKQLMPYQINTALMAATGNPAAKFMHCLPAFHNTETSVGRDIEKRFGISAMEVSEEVFESERSIVFDQAENRMHSIKAILVATLG</sequence>
<dbReference type="Pfam" id="PF02729">
    <property type="entry name" value="OTCace_N"/>
    <property type="match status" value="1"/>
</dbReference>
<feature type="domain" description="Aspartate/ornithine carbamoyltransferase carbamoyl-P binding" evidence="8">
    <location>
        <begin position="7"/>
        <end position="146"/>
    </location>
</feature>
<dbReference type="InterPro" id="IPR006130">
    <property type="entry name" value="Asp/Orn_carbamoylTrfase"/>
</dbReference>
<evidence type="ECO:0000256" key="4">
    <source>
        <dbReference type="ARBA" id="ARBA00022679"/>
    </source>
</evidence>
<evidence type="ECO:0000256" key="3">
    <source>
        <dbReference type="ARBA" id="ARBA00013007"/>
    </source>
</evidence>
<evidence type="ECO:0000256" key="2">
    <source>
        <dbReference type="ARBA" id="ARBA00007805"/>
    </source>
</evidence>
<dbReference type="PANTHER" id="PTHR45753">
    <property type="entry name" value="ORNITHINE CARBAMOYLTRANSFERASE, MITOCHONDRIAL"/>
    <property type="match status" value="1"/>
</dbReference>
<evidence type="ECO:0000259" key="7">
    <source>
        <dbReference type="Pfam" id="PF00185"/>
    </source>
</evidence>
<feature type="binding site" evidence="6">
    <location>
        <begin position="235"/>
        <end position="236"/>
    </location>
    <ligand>
        <name>L-ornithine</name>
        <dbReference type="ChEBI" id="CHEBI:46911"/>
    </ligand>
</feature>
<dbReference type="SUPFAM" id="SSF53671">
    <property type="entry name" value="Aspartate/ornithine carbamoyltransferase"/>
    <property type="match status" value="1"/>
</dbReference>
<evidence type="ECO:0000313" key="9">
    <source>
        <dbReference type="EMBL" id="GAN81619.1"/>
    </source>
</evidence>
<dbReference type="GO" id="GO:0016597">
    <property type="term" value="F:amino acid binding"/>
    <property type="evidence" value="ECO:0007669"/>
    <property type="project" value="InterPro"/>
</dbReference>
<keyword evidence="6" id="KW-0963">Cytoplasm</keyword>
<feature type="binding site" evidence="6">
    <location>
        <begin position="56"/>
        <end position="59"/>
    </location>
    <ligand>
        <name>carbamoyl phosphate</name>
        <dbReference type="ChEBI" id="CHEBI:58228"/>
    </ligand>
</feature>
<dbReference type="OrthoDB" id="9802587at2"/>
<comment type="function">
    <text evidence="1">Reversibly catalyzes the transfer of the carbamoyl group from carbamoyl phosphate (CP) to the N(epsilon) atom of ornithine (ORN) to produce L-citrulline.</text>
</comment>
<dbReference type="InterPro" id="IPR024904">
    <property type="entry name" value="OTCase_ArgI"/>
</dbReference>
<dbReference type="GO" id="GO:0004585">
    <property type="term" value="F:ornithine carbamoyltransferase activity"/>
    <property type="evidence" value="ECO:0007669"/>
    <property type="project" value="UniProtKB-UniRule"/>
</dbReference>
<dbReference type="EMBL" id="BANC01000104">
    <property type="protein sequence ID" value="GAN81619.1"/>
    <property type="molecule type" value="Genomic_DNA"/>
</dbReference>
<dbReference type="InterPro" id="IPR006132">
    <property type="entry name" value="Asp/Orn_carbamoyltranf_P-bd"/>
</dbReference>
<accession>A0A0D6PLI1</accession>
<proteinExistence type="inferred from homology"/>
<dbReference type="STRING" id="1120923.SAMN02746095_02635"/>
<dbReference type="RefSeq" id="WP_048880007.1">
    <property type="nucleotide sequence ID" value="NZ_BANC01000104.1"/>
</dbReference>
<dbReference type="InterPro" id="IPR036901">
    <property type="entry name" value="Asp/Orn_carbamoylTrfase_sf"/>
</dbReference>
<feature type="binding site" evidence="6">
    <location>
        <position position="231"/>
    </location>
    <ligand>
        <name>L-ornithine</name>
        <dbReference type="ChEBI" id="CHEBI:46911"/>
    </ligand>
</feature>